<accession>A0ABV3N7C7</accession>
<dbReference type="SUPFAM" id="SSF52540">
    <property type="entry name" value="P-loop containing nucleoside triphosphate hydrolases"/>
    <property type="match status" value="1"/>
</dbReference>
<dbReference type="RefSeq" id="WP_367168664.1">
    <property type="nucleotide sequence ID" value="NZ_JBFKZN010000016.1"/>
</dbReference>
<dbReference type="Proteomes" id="UP001554567">
    <property type="component" value="Unassembled WGS sequence"/>
</dbReference>
<name>A0ABV3N7C7_9GAMM</name>
<organism evidence="1 2">
    <name type="scientific">Erwinia papayae</name>
    <dbReference type="NCBI Taxonomy" id="206499"/>
    <lineage>
        <taxon>Bacteria</taxon>
        <taxon>Pseudomonadati</taxon>
        <taxon>Pseudomonadota</taxon>
        <taxon>Gammaproteobacteria</taxon>
        <taxon>Enterobacterales</taxon>
        <taxon>Erwiniaceae</taxon>
        <taxon>Erwinia</taxon>
    </lineage>
</organism>
<keyword evidence="2" id="KW-1185">Reference proteome</keyword>
<reference evidence="1 2" key="1">
    <citation type="submission" date="2024-07" db="EMBL/GenBank/DDBJ databases">
        <authorList>
            <person name="Dulla G.F.J."/>
            <person name="Delorm J.G."/>
        </authorList>
    </citation>
    <scope>NUCLEOTIDE SEQUENCE [LARGE SCALE GENOMIC DNA]</scope>
    <source>
        <strain evidence="1 2">JGD 233</strain>
    </source>
</reference>
<evidence type="ECO:0000313" key="2">
    <source>
        <dbReference type="Proteomes" id="UP001554567"/>
    </source>
</evidence>
<proteinExistence type="predicted"/>
<evidence type="ECO:0000313" key="1">
    <source>
        <dbReference type="EMBL" id="MEW5291725.1"/>
    </source>
</evidence>
<gene>
    <name evidence="1" type="ORF">ABW286_21560</name>
</gene>
<protein>
    <submittedName>
        <fullName evidence="1">Conjugal transfer protein</fullName>
    </submittedName>
</protein>
<comment type="caution">
    <text evidence="1">The sequence shown here is derived from an EMBL/GenBank/DDBJ whole genome shotgun (WGS) entry which is preliminary data.</text>
</comment>
<dbReference type="Gene3D" id="3.40.50.300">
    <property type="entry name" value="P-loop containing nucleotide triphosphate hydrolases"/>
    <property type="match status" value="1"/>
</dbReference>
<dbReference type="InterPro" id="IPR027417">
    <property type="entry name" value="P-loop_NTPase"/>
</dbReference>
<dbReference type="EMBL" id="JBFKZN010000016">
    <property type="protein sequence ID" value="MEW5291725.1"/>
    <property type="molecule type" value="Genomic_DNA"/>
</dbReference>
<sequence length="1079" mass="121791">MTSMIENLLVKLSKSVTGGNLLGYSDLVTVVGLTDEDREKHPEITHPYIMVTENSDYLSIIEVSGIKSAFSEKGFVEYIENLTLLLTNLVSDPGQKISYIFERDRGRNAAELHELYKPHVNAMRRLNIHLDDMLENEAGKFVMHYACEKAYIVLYSAACLLDSAEIKEETEKNNTAMSGMERVDRGQNPLQLTLEGLQLAHYAALRKMLEAFKGRENGLIVDILDVKKAGNIMKTMLWRTSTPKKWEPRTVYDKGWLYERNGVNEVDNILPSRLSAQFLSGEIHKIIDRKHEIVECDGKYYISMFIDEMPLYKKKFQDLFKAIDIKIPYRIKYDIISGGKFKISSKRVALSILRAIPAVSKIARDMDYVNNKDETDKSVLFSINVTTWGNSETEVKRNAALIAKAVGGWGVTEVSASYGDPVMPLVGSVPGLSIRTNGELALAPFSEVAEMLPLERPASLWQNDGLTFFLTEDDKLYPYRIASSLQLKWTDMITGTPGSGKSMLANRLNFSAIFSSNKDLPFCTWIDKGLSAEGNVDLIKLSLPPEKQHLVSHIILENSDRFRVNFLETQLGSRFPTVLERGFIKDMLCAFCIDPTTGEPPSAGTISAVVLQLIDFMYIEKATNKANRYEPAINDEVREAVASAGILMIKGAQHLKAISLRELTRYLVMLGELSPDRELDSEKSYGWDDESFNALIEKHKEEITRYVGQEWLKTASWFDITDALFAAGNTRAAALAHRYAMPRLDDFQALITSSAELKKDYNKVNIPGSSENVLNYIARNFKTAAAKYPVFSDYTRYDLNAETRIIVIDMMKVTGEKSSGEGQLQTGIMYLFARHLAARNYYLPYCADSFLDGLDPLYHAYHKERISALSEEIKHIFYDESHNFQDVKFIQSALNTADLEDRKLGVRTMFSSQYVSHMPESVTKSVNTLLMMRLAPSDREYLRSIGINISDDILDRFDWLSTQETSDGGRYFLAIFRTKRGDICHILKNVMGVQQVWALNSSIRDRKLRKLLIEALGVGKTLTVLAERFPTGSAEKTLNAMLAETGNRFKTRAEQEDAGLTLVETLAAKLIKEHRLEAV</sequence>